<name>A0A482X5J0_LAOST</name>
<dbReference type="InParanoid" id="A0A482X5J0"/>
<gene>
    <name evidence="1" type="ORF">LSTR_LSTR013894</name>
</gene>
<reference evidence="1 2" key="1">
    <citation type="journal article" date="2017" name="Gigascience">
        <title>Genome sequence of the small brown planthopper, Laodelphax striatellus.</title>
        <authorList>
            <person name="Zhu J."/>
            <person name="Jiang F."/>
            <person name="Wang X."/>
            <person name="Yang P."/>
            <person name="Bao Y."/>
            <person name="Zhao W."/>
            <person name="Wang W."/>
            <person name="Lu H."/>
            <person name="Wang Q."/>
            <person name="Cui N."/>
            <person name="Li J."/>
            <person name="Chen X."/>
            <person name="Luo L."/>
            <person name="Yu J."/>
            <person name="Kang L."/>
            <person name="Cui F."/>
        </authorList>
    </citation>
    <scope>NUCLEOTIDE SEQUENCE [LARGE SCALE GENOMIC DNA]</scope>
    <source>
        <strain evidence="1">Lst14</strain>
    </source>
</reference>
<dbReference type="EMBL" id="QKKF02017212">
    <property type="protein sequence ID" value="RZF41129.1"/>
    <property type="molecule type" value="Genomic_DNA"/>
</dbReference>
<evidence type="ECO:0000313" key="2">
    <source>
        <dbReference type="Proteomes" id="UP000291343"/>
    </source>
</evidence>
<comment type="caution">
    <text evidence="1">The sequence shown here is derived from an EMBL/GenBank/DDBJ whole genome shotgun (WGS) entry which is preliminary data.</text>
</comment>
<dbReference type="Proteomes" id="UP000291343">
    <property type="component" value="Unassembled WGS sequence"/>
</dbReference>
<keyword evidence="2" id="KW-1185">Reference proteome</keyword>
<evidence type="ECO:0000313" key="1">
    <source>
        <dbReference type="EMBL" id="RZF41129.1"/>
    </source>
</evidence>
<proteinExistence type="predicted"/>
<organism evidence="1 2">
    <name type="scientific">Laodelphax striatellus</name>
    <name type="common">Small brown planthopper</name>
    <name type="synonym">Delphax striatella</name>
    <dbReference type="NCBI Taxonomy" id="195883"/>
    <lineage>
        <taxon>Eukaryota</taxon>
        <taxon>Metazoa</taxon>
        <taxon>Ecdysozoa</taxon>
        <taxon>Arthropoda</taxon>
        <taxon>Hexapoda</taxon>
        <taxon>Insecta</taxon>
        <taxon>Pterygota</taxon>
        <taxon>Neoptera</taxon>
        <taxon>Paraneoptera</taxon>
        <taxon>Hemiptera</taxon>
        <taxon>Auchenorrhyncha</taxon>
        <taxon>Fulgoroidea</taxon>
        <taxon>Delphacidae</taxon>
        <taxon>Criomorphinae</taxon>
        <taxon>Laodelphax</taxon>
    </lineage>
</organism>
<protein>
    <submittedName>
        <fullName evidence="1">Uncharacterized protein</fullName>
    </submittedName>
</protein>
<sequence length="69" mass="7735">MLFQSADRLGWHRLELPSHLHHVMSVEQSETEVGVDPESGAITVPVVVVSEDGHFRRPRDQVLHAAPED</sequence>
<dbReference type="AlphaFoldDB" id="A0A482X5J0"/>
<accession>A0A482X5J0</accession>